<dbReference type="PANTHER" id="PTHR43133">
    <property type="entry name" value="RNA POLYMERASE ECF-TYPE SIGMA FACTO"/>
    <property type="match status" value="1"/>
</dbReference>
<dbReference type="PATRIC" id="fig|864069.3.peg.3760"/>
<dbReference type="RefSeq" id="WP_009762947.1">
    <property type="nucleotide sequence ID" value="NZ_CP141050.1"/>
</dbReference>
<dbReference type="InterPro" id="IPR014284">
    <property type="entry name" value="RNA_pol_sigma-70_dom"/>
</dbReference>
<evidence type="ECO:0000313" key="10">
    <source>
        <dbReference type="Proteomes" id="UP000003947"/>
    </source>
</evidence>
<evidence type="ECO:0000256" key="5">
    <source>
        <dbReference type="ARBA" id="ARBA00023163"/>
    </source>
</evidence>
<dbReference type="InterPro" id="IPR000838">
    <property type="entry name" value="RNA_pol_sigma70_ECF_CS"/>
</dbReference>
<evidence type="ECO:0000256" key="4">
    <source>
        <dbReference type="ARBA" id="ARBA00023125"/>
    </source>
</evidence>
<dbReference type="GO" id="GO:0003677">
    <property type="term" value="F:DNA binding"/>
    <property type="evidence" value="ECO:0007669"/>
    <property type="project" value="UniProtKB-KW"/>
</dbReference>
<dbReference type="AlphaFoldDB" id="I4YSF5"/>
<dbReference type="EMBL" id="JH660645">
    <property type="protein sequence ID" value="EIM26897.1"/>
    <property type="molecule type" value="Genomic_DNA"/>
</dbReference>
<comment type="similarity">
    <text evidence="1 6">Belongs to the sigma-70 factor family. ECF subfamily.</text>
</comment>
<dbReference type="Pfam" id="PF08281">
    <property type="entry name" value="Sigma70_r4_2"/>
    <property type="match status" value="1"/>
</dbReference>
<evidence type="ECO:0000256" key="2">
    <source>
        <dbReference type="ARBA" id="ARBA00023015"/>
    </source>
</evidence>
<dbReference type="STRING" id="864069.MicloDRAFT_00034480"/>
<keyword evidence="10" id="KW-1185">Reference proteome</keyword>
<dbReference type="NCBIfam" id="TIGR02937">
    <property type="entry name" value="sigma70-ECF"/>
    <property type="match status" value="1"/>
</dbReference>
<dbReference type="Pfam" id="PF04542">
    <property type="entry name" value="Sigma70_r2"/>
    <property type="match status" value="1"/>
</dbReference>
<feature type="domain" description="RNA polymerase sigma-70 region 2" evidence="7">
    <location>
        <begin position="17"/>
        <end position="77"/>
    </location>
</feature>
<dbReference type="SUPFAM" id="SSF88659">
    <property type="entry name" value="Sigma3 and sigma4 domains of RNA polymerase sigma factors"/>
    <property type="match status" value="1"/>
</dbReference>
<dbReference type="SUPFAM" id="SSF88946">
    <property type="entry name" value="Sigma2 domain of RNA polymerase sigma factors"/>
    <property type="match status" value="1"/>
</dbReference>
<name>I4YSF5_9HYPH</name>
<dbReference type="InterPro" id="IPR013324">
    <property type="entry name" value="RNA_pol_sigma_r3/r4-like"/>
</dbReference>
<dbReference type="GO" id="GO:0006352">
    <property type="term" value="P:DNA-templated transcription initiation"/>
    <property type="evidence" value="ECO:0007669"/>
    <property type="project" value="InterPro"/>
</dbReference>
<gene>
    <name evidence="9" type="ORF">MicloDRAFT_00034480</name>
</gene>
<keyword evidence="4 6" id="KW-0238">DNA-binding</keyword>
<feature type="domain" description="RNA polymerase sigma factor 70 region 4 type 2" evidence="8">
    <location>
        <begin position="104"/>
        <end position="156"/>
    </location>
</feature>
<protein>
    <recommendedName>
        <fullName evidence="6">RNA polymerase sigma factor</fullName>
    </recommendedName>
</protein>
<dbReference type="GO" id="GO:0016987">
    <property type="term" value="F:sigma factor activity"/>
    <property type="evidence" value="ECO:0007669"/>
    <property type="project" value="UniProtKB-KW"/>
</dbReference>
<dbReference type="InterPro" id="IPR039425">
    <property type="entry name" value="RNA_pol_sigma-70-like"/>
</dbReference>
<accession>I4YSF5</accession>
<keyword evidence="3 6" id="KW-0731">Sigma factor</keyword>
<dbReference type="NCBIfam" id="NF009199">
    <property type="entry name" value="PRK12547.1"/>
    <property type="match status" value="1"/>
</dbReference>
<evidence type="ECO:0000313" key="9">
    <source>
        <dbReference type="EMBL" id="EIM26897.1"/>
    </source>
</evidence>
<dbReference type="PANTHER" id="PTHR43133:SF25">
    <property type="entry name" value="RNA POLYMERASE SIGMA FACTOR RFAY-RELATED"/>
    <property type="match status" value="1"/>
</dbReference>
<dbReference type="CDD" id="cd06171">
    <property type="entry name" value="Sigma70_r4"/>
    <property type="match status" value="1"/>
</dbReference>
<keyword evidence="5 6" id="KW-0804">Transcription</keyword>
<sequence precursor="true">MLVERVSLRDELLAAIPSLRAFAISFTNNRDRADDLVQETIMRAWANIDKFEPGTNMQAWLFTILRNLFHSDYRKRKHEVEDTDRAFAARLRTYPDQQSHLDFEDFRAALATLPRDQREALLLVGAQGLSYEEAAEVCQVPIGTVKSRVNRARLKLACLLSLSNEAELGPDDVTKAAVAAD</sequence>
<dbReference type="eggNOG" id="COG1595">
    <property type="taxonomic scope" value="Bacteria"/>
</dbReference>
<organism evidence="9 10">
    <name type="scientific">Microvirga lotononidis</name>
    <dbReference type="NCBI Taxonomy" id="864069"/>
    <lineage>
        <taxon>Bacteria</taxon>
        <taxon>Pseudomonadati</taxon>
        <taxon>Pseudomonadota</taxon>
        <taxon>Alphaproteobacteria</taxon>
        <taxon>Hyphomicrobiales</taxon>
        <taxon>Methylobacteriaceae</taxon>
        <taxon>Microvirga</taxon>
    </lineage>
</organism>
<dbReference type="Proteomes" id="UP000003947">
    <property type="component" value="Unassembled WGS sequence"/>
</dbReference>
<dbReference type="InterPro" id="IPR013249">
    <property type="entry name" value="RNA_pol_sigma70_r4_t2"/>
</dbReference>
<reference evidence="9 10" key="1">
    <citation type="submission" date="2012-02" db="EMBL/GenBank/DDBJ databases">
        <title>Improved High-Quality Draft sequence of Microvirga sp. WSM3557.</title>
        <authorList>
            <consortium name="US DOE Joint Genome Institute"/>
            <person name="Lucas S."/>
            <person name="Han J."/>
            <person name="Lapidus A."/>
            <person name="Cheng J.-F."/>
            <person name="Goodwin L."/>
            <person name="Pitluck S."/>
            <person name="Peters L."/>
            <person name="Zhang X."/>
            <person name="Detter J.C."/>
            <person name="Han C."/>
            <person name="Tapia R."/>
            <person name="Land M."/>
            <person name="Hauser L."/>
            <person name="Kyrpides N."/>
            <person name="Ivanova N."/>
            <person name="Pagani I."/>
            <person name="Brau L."/>
            <person name="Yates R."/>
            <person name="O'Hara G."/>
            <person name="Rui T."/>
            <person name="Howieson J."/>
            <person name="Reeve W."/>
            <person name="Woyke T."/>
        </authorList>
    </citation>
    <scope>NUCLEOTIDE SEQUENCE [LARGE SCALE GENOMIC DNA]</scope>
    <source>
        <strain evidence="9 10">WSM3557</strain>
    </source>
</reference>
<evidence type="ECO:0000256" key="3">
    <source>
        <dbReference type="ARBA" id="ARBA00023082"/>
    </source>
</evidence>
<evidence type="ECO:0000256" key="1">
    <source>
        <dbReference type="ARBA" id="ARBA00010641"/>
    </source>
</evidence>
<dbReference type="Gene3D" id="1.10.1740.10">
    <property type="match status" value="1"/>
</dbReference>
<proteinExistence type="inferred from homology"/>
<dbReference type="Gene3D" id="1.10.10.10">
    <property type="entry name" value="Winged helix-like DNA-binding domain superfamily/Winged helix DNA-binding domain"/>
    <property type="match status" value="1"/>
</dbReference>
<evidence type="ECO:0000256" key="6">
    <source>
        <dbReference type="RuleBase" id="RU000716"/>
    </source>
</evidence>
<dbReference type="HOGENOM" id="CLU_047691_1_4_5"/>
<evidence type="ECO:0000259" key="8">
    <source>
        <dbReference type="Pfam" id="PF08281"/>
    </source>
</evidence>
<dbReference type="InterPro" id="IPR007627">
    <property type="entry name" value="RNA_pol_sigma70_r2"/>
</dbReference>
<dbReference type="InterPro" id="IPR036388">
    <property type="entry name" value="WH-like_DNA-bd_sf"/>
</dbReference>
<dbReference type="PROSITE" id="PS01063">
    <property type="entry name" value="SIGMA70_ECF"/>
    <property type="match status" value="1"/>
</dbReference>
<dbReference type="InterPro" id="IPR013325">
    <property type="entry name" value="RNA_pol_sigma_r2"/>
</dbReference>
<keyword evidence="2 6" id="KW-0805">Transcription regulation</keyword>
<evidence type="ECO:0000259" key="7">
    <source>
        <dbReference type="Pfam" id="PF04542"/>
    </source>
</evidence>